<evidence type="ECO:0000256" key="3">
    <source>
        <dbReference type="ARBA" id="ARBA00022695"/>
    </source>
</evidence>
<evidence type="ECO:0000256" key="4">
    <source>
        <dbReference type="ARBA" id="ARBA00048574"/>
    </source>
</evidence>
<dbReference type="GO" id="GO:0016829">
    <property type="term" value="F:lyase activity"/>
    <property type="evidence" value="ECO:0007669"/>
    <property type="project" value="UniProtKB-KW"/>
</dbReference>
<organism evidence="5 6">
    <name type="scientific">Ligilactobacillus salitolerans</name>
    <dbReference type="NCBI Taxonomy" id="1808352"/>
    <lineage>
        <taxon>Bacteria</taxon>
        <taxon>Bacillati</taxon>
        <taxon>Bacillota</taxon>
        <taxon>Bacilli</taxon>
        <taxon>Lactobacillales</taxon>
        <taxon>Lactobacillaceae</taxon>
        <taxon>Ligilactobacillus</taxon>
    </lineage>
</organism>
<protein>
    <recommendedName>
        <fullName evidence="1">citrate lyase holo-[acyl-carrier protein] synthase</fullName>
        <ecNumber evidence="1">2.7.7.61</ecNumber>
    </recommendedName>
</protein>
<sequence length="184" mass="20996">MVSRLFATGQPQTIQDVLANKDRRAARQGELCSRFPEQTIVNLKLNIPGPIKNNPELQEMFNLGSQELLNRLLEGRADTLIWQNTWDEPTGDELFLVLDQDLMKVKQLTTKFEEEFELGRLFDADVLSQQTQDKPVSRSVLGLPSRKCFICSRPAKECARSRRHSVEDLQQAISLAWAQLKADN</sequence>
<dbReference type="Pfam" id="PF03802">
    <property type="entry name" value="CitX"/>
    <property type="match status" value="1"/>
</dbReference>
<keyword evidence="2 5" id="KW-0808">Transferase</keyword>
<keyword evidence="3" id="KW-0548">Nucleotidyltransferase</keyword>
<evidence type="ECO:0000313" key="6">
    <source>
        <dbReference type="Proteomes" id="UP000286848"/>
    </source>
</evidence>
<accession>A0A401IUN2</accession>
<dbReference type="NCBIfam" id="TIGR03124">
    <property type="entry name" value="citrate_citX"/>
    <property type="match status" value="1"/>
</dbReference>
<dbReference type="EMBL" id="BFFP01000029">
    <property type="protein sequence ID" value="GBG95251.1"/>
    <property type="molecule type" value="Genomic_DNA"/>
</dbReference>
<dbReference type="RefSeq" id="WP_124977388.1">
    <property type="nucleotide sequence ID" value="NZ_BFFP01000029.1"/>
</dbReference>
<comment type="caution">
    <text evidence="5">The sequence shown here is derived from an EMBL/GenBank/DDBJ whole genome shotgun (WGS) entry which is preliminary data.</text>
</comment>
<dbReference type="InterPro" id="IPR005551">
    <property type="entry name" value="CitX"/>
</dbReference>
<dbReference type="GO" id="GO:0051191">
    <property type="term" value="P:prosthetic group biosynthetic process"/>
    <property type="evidence" value="ECO:0007669"/>
    <property type="project" value="InterPro"/>
</dbReference>
<dbReference type="EC" id="2.7.7.61" evidence="1"/>
<dbReference type="GO" id="GO:0050519">
    <property type="term" value="F:holo-citrate lyase synthase activity"/>
    <property type="evidence" value="ECO:0007669"/>
    <property type="project" value="UniProtKB-EC"/>
</dbReference>
<gene>
    <name evidence="5" type="primary">citX</name>
    <name evidence="5" type="ORF">LFYK43_17100</name>
</gene>
<dbReference type="AlphaFoldDB" id="A0A401IUN2"/>
<evidence type="ECO:0000256" key="1">
    <source>
        <dbReference type="ARBA" id="ARBA00012524"/>
    </source>
</evidence>
<comment type="catalytic activity">
    <reaction evidence="4">
        <text>apo-[citrate lyase ACP] + 2'-(5''-triphospho-alpha-D-ribosyl)-3'-dephospho-CoA = holo-[citrate lyase ACP] + diphosphate</text>
        <dbReference type="Rhea" id="RHEA:16333"/>
        <dbReference type="Rhea" id="RHEA-COMP:10157"/>
        <dbReference type="Rhea" id="RHEA-COMP:10158"/>
        <dbReference type="ChEBI" id="CHEBI:29999"/>
        <dbReference type="ChEBI" id="CHEBI:33019"/>
        <dbReference type="ChEBI" id="CHEBI:61378"/>
        <dbReference type="ChEBI" id="CHEBI:82683"/>
        <dbReference type="EC" id="2.7.7.61"/>
    </reaction>
</comment>
<dbReference type="OrthoDB" id="3196716at2"/>
<proteinExistence type="predicted"/>
<keyword evidence="5" id="KW-0456">Lyase</keyword>
<name>A0A401IUN2_9LACO</name>
<reference evidence="5 6" key="1">
    <citation type="journal article" date="2019" name="Int. J. Syst. Evol. Microbiol.">
        <title>Lactobacillus salitolerans sp. nov., a novel lactic acid bacterium isolated from spent mushroom substrates.</title>
        <authorList>
            <person name="Tohno M."/>
            <person name="Tanizawa Y."/>
            <person name="Kojima Y."/>
            <person name="Sakamoto M."/>
            <person name="Nakamura Y."/>
            <person name="Ohkuma M."/>
            <person name="Kobayashi H."/>
        </authorList>
    </citation>
    <scope>NUCLEOTIDE SEQUENCE [LARGE SCALE GENOMIC DNA]</scope>
    <source>
        <strain evidence="5 6">YK43</strain>
    </source>
</reference>
<evidence type="ECO:0000313" key="5">
    <source>
        <dbReference type="EMBL" id="GBG95251.1"/>
    </source>
</evidence>
<keyword evidence="6" id="KW-1185">Reference proteome</keyword>
<dbReference type="Proteomes" id="UP000286848">
    <property type="component" value="Unassembled WGS sequence"/>
</dbReference>
<evidence type="ECO:0000256" key="2">
    <source>
        <dbReference type="ARBA" id="ARBA00022679"/>
    </source>
</evidence>